<feature type="transmembrane region" description="Helical" evidence="2">
    <location>
        <begin position="7"/>
        <end position="31"/>
    </location>
</feature>
<evidence type="ECO:0000313" key="3">
    <source>
        <dbReference type="EMBL" id="TGZ75591.1"/>
    </source>
</evidence>
<evidence type="ECO:0000256" key="2">
    <source>
        <dbReference type="SAM" id="Phobius"/>
    </source>
</evidence>
<keyword evidence="4" id="KW-1185">Reference proteome</keyword>
<dbReference type="OrthoDB" id="6237559at2759"/>
<dbReference type="EMBL" id="SJOL01000480">
    <property type="protein sequence ID" value="TGZ75591.1"/>
    <property type="molecule type" value="Genomic_DNA"/>
</dbReference>
<feature type="region of interest" description="Disordered" evidence="1">
    <location>
        <begin position="132"/>
        <end position="157"/>
    </location>
</feature>
<keyword evidence="2" id="KW-0472">Membrane</keyword>
<gene>
    <name evidence="3" type="ORF">CRM22_000283</name>
</gene>
<name>A0A4S2MFP6_OPIFE</name>
<reference evidence="3 4" key="1">
    <citation type="journal article" date="2019" name="BMC Genomics">
        <title>New insights from Opisthorchis felineus genome: update on genomics of the epidemiologically important liver flukes.</title>
        <authorList>
            <person name="Ershov N.I."/>
            <person name="Mordvinov V.A."/>
            <person name="Prokhortchouk E.B."/>
            <person name="Pakharukova M.Y."/>
            <person name="Gunbin K.V."/>
            <person name="Ustyantsev K."/>
            <person name="Genaev M.A."/>
            <person name="Blinov A.G."/>
            <person name="Mazur A."/>
            <person name="Boulygina E."/>
            <person name="Tsygankova S."/>
            <person name="Khrameeva E."/>
            <person name="Chekanov N."/>
            <person name="Fan G."/>
            <person name="Xiao A."/>
            <person name="Zhang H."/>
            <person name="Xu X."/>
            <person name="Yang H."/>
            <person name="Solovyev V."/>
            <person name="Lee S.M."/>
            <person name="Liu X."/>
            <person name="Afonnikov D.A."/>
            <person name="Skryabin K.G."/>
        </authorList>
    </citation>
    <scope>NUCLEOTIDE SEQUENCE [LARGE SCALE GENOMIC DNA]</scope>
    <source>
        <strain evidence="3">AK-0245</strain>
        <tissue evidence="3">Whole organism</tissue>
    </source>
</reference>
<keyword evidence="2" id="KW-0812">Transmembrane</keyword>
<proteinExistence type="predicted"/>
<protein>
    <submittedName>
        <fullName evidence="3">Uncharacterized protein</fullName>
    </submittedName>
</protein>
<organism evidence="3 4">
    <name type="scientific">Opisthorchis felineus</name>
    <dbReference type="NCBI Taxonomy" id="147828"/>
    <lineage>
        <taxon>Eukaryota</taxon>
        <taxon>Metazoa</taxon>
        <taxon>Spiralia</taxon>
        <taxon>Lophotrochozoa</taxon>
        <taxon>Platyhelminthes</taxon>
        <taxon>Trematoda</taxon>
        <taxon>Digenea</taxon>
        <taxon>Opisthorchiida</taxon>
        <taxon>Opisthorchiata</taxon>
        <taxon>Opisthorchiidae</taxon>
        <taxon>Opisthorchis</taxon>
    </lineage>
</organism>
<sequence length="169" mass="19014">MTSTTEVCIICLIQLVLYFVCLIIGYLRLWAFRIQPTPHFDRLGDAGVIRSDERIIVNPGALSAMFMYDPAFELDPPTFEKYAGVKTMRPIAEKATRRLLRNSVTVTNLPVTLALLRRSLIMLDSINAPPEIPEEKPVSGTVSPMGAADAPTRPYPRPKTIKRRFLIKK</sequence>
<dbReference type="Proteomes" id="UP000308267">
    <property type="component" value="Unassembled WGS sequence"/>
</dbReference>
<dbReference type="AlphaFoldDB" id="A0A4S2MFP6"/>
<evidence type="ECO:0000256" key="1">
    <source>
        <dbReference type="SAM" id="MobiDB-lite"/>
    </source>
</evidence>
<keyword evidence="2" id="KW-1133">Transmembrane helix</keyword>
<comment type="caution">
    <text evidence="3">The sequence shown here is derived from an EMBL/GenBank/DDBJ whole genome shotgun (WGS) entry which is preliminary data.</text>
</comment>
<accession>A0A4S2MFP6</accession>
<evidence type="ECO:0000313" key="4">
    <source>
        <dbReference type="Proteomes" id="UP000308267"/>
    </source>
</evidence>